<keyword evidence="2 3" id="KW-0413">Isomerase</keyword>
<dbReference type="InterPro" id="IPR044665">
    <property type="entry name" value="E_coli_cyclophilin_A-like"/>
</dbReference>
<evidence type="ECO:0000313" key="5">
    <source>
        <dbReference type="EMBL" id="CAD9524610.1"/>
    </source>
</evidence>
<dbReference type="EMBL" id="HBGQ01089412">
    <property type="protein sequence ID" value="CAD9524610.1"/>
    <property type="molecule type" value="Transcribed_RNA"/>
</dbReference>
<dbReference type="InterPro" id="IPR020892">
    <property type="entry name" value="Cyclophilin-type_PPIase_CS"/>
</dbReference>
<comment type="similarity">
    <text evidence="3">Belongs to the cyclophilin-type PPIase family.</text>
</comment>
<proteinExistence type="inferred from homology"/>
<dbReference type="Gene3D" id="2.40.100.10">
    <property type="entry name" value="Cyclophilin-like"/>
    <property type="match status" value="1"/>
</dbReference>
<gene>
    <name evidence="5" type="ORF">AAND1436_LOCUS42665</name>
</gene>
<accession>A0A7S2INF4</accession>
<comment type="function">
    <text evidence="3">PPIases accelerate the folding of proteins. It catalyzes the cis-trans isomerization of proline imidic peptide bonds in oligopeptides.</text>
</comment>
<evidence type="ECO:0000256" key="3">
    <source>
        <dbReference type="RuleBase" id="RU363019"/>
    </source>
</evidence>
<dbReference type="PROSITE" id="PS00170">
    <property type="entry name" value="CSA_PPIASE_1"/>
    <property type="match status" value="1"/>
</dbReference>
<dbReference type="PROSITE" id="PS50072">
    <property type="entry name" value="CSA_PPIASE_2"/>
    <property type="match status" value="1"/>
</dbReference>
<dbReference type="GO" id="GO:0006457">
    <property type="term" value="P:protein folding"/>
    <property type="evidence" value="ECO:0007669"/>
    <property type="project" value="InterPro"/>
</dbReference>
<organism evidence="5">
    <name type="scientific">Alexandrium andersonii</name>
    <dbReference type="NCBI Taxonomy" id="327968"/>
    <lineage>
        <taxon>Eukaryota</taxon>
        <taxon>Sar</taxon>
        <taxon>Alveolata</taxon>
        <taxon>Dinophyceae</taxon>
        <taxon>Gonyaulacales</taxon>
        <taxon>Pyrocystaceae</taxon>
        <taxon>Alexandrium</taxon>
    </lineage>
</organism>
<evidence type="ECO:0000256" key="2">
    <source>
        <dbReference type="ARBA" id="ARBA00023235"/>
    </source>
</evidence>
<dbReference type="PANTHER" id="PTHR43246">
    <property type="entry name" value="PEPTIDYL-PROLYL CIS-TRANS ISOMERASE CYP38, CHLOROPLASTIC"/>
    <property type="match status" value="1"/>
</dbReference>
<evidence type="ECO:0000256" key="1">
    <source>
        <dbReference type="ARBA" id="ARBA00023110"/>
    </source>
</evidence>
<dbReference type="SUPFAM" id="SSF50891">
    <property type="entry name" value="Cyclophilin-like"/>
    <property type="match status" value="1"/>
</dbReference>
<dbReference type="EC" id="5.2.1.8" evidence="3"/>
<evidence type="ECO:0000259" key="4">
    <source>
        <dbReference type="PROSITE" id="PS50072"/>
    </source>
</evidence>
<comment type="catalytic activity">
    <reaction evidence="3">
        <text>[protein]-peptidylproline (omega=180) = [protein]-peptidylproline (omega=0)</text>
        <dbReference type="Rhea" id="RHEA:16237"/>
        <dbReference type="Rhea" id="RHEA-COMP:10747"/>
        <dbReference type="Rhea" id="RHEA-COMP:10748"/>
        <dbReference type="ChEBI" id="CHEBI:83833"/>
        <dbReference type="ChEBI" id="CHEBI:83834"/>
        <dbReference type="EC" id="5.2.1.8"/>
    </reaction>
</comment>
<dbReference type="Pfam" id="PF00160">
    <property type="entry name" value="Pro_isomerase"/>
    <property type="match status" value="1"/>
</dbReference>
<sequence>MGEVIKVKFTVKASPDAEESSFLLEVHNDWAPLGAKRFMDLVSCNYFDQCRFHRVVSGFMVQFGLAADPGQYAEWGTKPIKDDPVAQSNTRGRVSFAMRGPDTRSCQLFINYGDNASLDEQGFSPLGEVTQGMDVVDTFYAGYGDYPPRGSGPEPEKIKAEGLEYLKGFPKLSCIVRTEVIP</sequence>
<name>A0A7S2INF4_9DINO</name>
<dbReference type="InterPro" id="IPR029000">
    <property type="entry name" value="Cyclophilin-like_dom_sf"/>
</dbReference>
<dbReference type="InterPro" id="IPR002130">
    <property type="entry name" value="Cyclophilin-type_PPIase_dom"/>
</dbReference>
<dbReference type="GO" id="GO:0003755">
    <property type="term" value="F:peptidyl-prolyl cis-trans isomerase activity"/>
    <property type="evidence" value="ECO:0007669"/>
    <property type="project" value="UniProtKB-UniRule"/>
</dbReference>
<reference evidence="5" key="1">
    <citation type="submission" date="2021-01" db="EMBL/GenBank/DDBJ databases">
        <authorList>
            <person name="Corre E."/>
            <person name="Pelletier E."/>
            <person name="Niang G."/>
            <person name="Scheremetjew M."/>
            <person name="Finn R."/>
            <person name="Kale V."/>
            <person name="Holt S."/>
            <person name="Cochrane G."/>
            <person name="Meng A."/>
            <person name="Brown T."/>
            <person name="Cohen L."/>
        </authorList>
    </citation>
    <scope>NUCLEOTIDE SEQUENCE</scope>
    <source>
        <strain evidence="5">CCMP2222</strain>
    </source>
</reference>
<keyword evidence="1 3" id="KW-0697">Rotamase</keyword>
<protein>
    <recommendedName>
        <fullName evidence="3">Peptidyl-prolyl cis-trans isomerase</fullName>
        <shortName evidence="3">PPIase</shortName>
        <ecNumber evidence="3">5.2.1.8</ecNumber>
    </recommendedName>
</protein>
<feature type="domain" description="PPIase cyclophilin-type" evidence="4">
    <location>
        <begin position="9"/>
        <end position="139"/>
    </location>
</feature>
<dbReference type="AlphaFoldDB" id="A0A7S2INF4"/>
<dbReference type="PRINTS" id="PR00153">
    <property type="entry name" value="CSAPPISMRASE"/>
</dbReference>